<keyword evidence="4" id="KW-1185">Reference proteome</keyword>
<dbReference type="PANTHER" id="PTHR46033:SF8">
    <property type="entry name" value="PROTEIN MAINTENANCE OF MERISTEMS-LIKE"/>
    <property type="match status" value="1"/>
</dbReference>
<evidence type="ECO:0000259" key="2">
    <source>
        <dbReference type="Pfam" id="PF10536"/>
    </source>
</evidence>
<sequence>MPFEECTITLQDVAYQLGLPMDGLPVSGCLTDFEKLMEEGKPVWEWFQELFGKLPPQNKVKQYTVHFNWFHERFRVLSDDATEETVCIYARAYIMMLLSTQLFGDKSGNRIHIWWLPFVARLDDMGSYSWGSAVLAWLYHCMCWVVNRNVTNLAGPLQLLQAWIFWQFPSLRPQGFDTYSFPLASRWATYLPTSDRKEERVIQCRLALDRLSDRDIVWEPYASLNVMAVVHPEILTEEHSWLRRACTCLIYFTHQVDRVLPQLGGVQHKPEPTSNIDWLHAKDGRGGDRWFPSYYQVWHLSWQNMIDTIMSIPRVPDPGPSADFLRWWYRVTHRFLSPDSLIADPRAEEISQDVVQRGSSQAPSKVPMPDVLDNRRVEWRRRIGTRATDREWRWLDDMIQDDRSGGDGVGHADHRVRHGRPQRRGGTSGEQAGAGSQEVPLTHVSSSQIYHEIHGQMYDDLAGPTFTMDMDHEVGSSQFYFDFADLIWDDDPLHFQHHTRQDQVSETQSQMDVAQGYCPDMEDMQQYQPQMSDP</sequence>
<dbReference type="AlphaFoldDB" id="A0A444XXU3"/>
<dbReference type="InterPro" id="IPR019557">
    <property type="entry name" value="AminoTfrase-like_pln_mobile"/>
</dbReference>
<feature type="domain" description="Aminotransferase-like plant mobile" evidence="2">
    <location>
        <begin position="1"/>
        <end position="328"/>
    </location>
</feature>
<dbReference type="InterPro" id="IPR044824">
    <property type="entry name" value="MAIN-like"/>
</dbReference>
<organism evidence="3 4">
    <name type="scientific">Arachis hypogaea</name>
    <name type="common">Peanut</name>
    <dbReference type="NCBI Taxonomy" id="3818"/>
    <lineage>
        <taxon>Eukaryota</taxon>
        <taxon>Viridiplantae</taxon>
        <taxon>Streptophyta</taxon>
        <taxon>Embryophyta</taxon>
        <taxon>Tracheophyta</taxon>
        <taxon>Spermatophyta</taxon>
        <taxon>Magnoliopsida</taxon>
        <taxon>eudicotyledons</taxon>
        <taxon>Gunneridae</taxon>
        <taxon>Pentapetalae</taxon>
        <taxon>rosids</taxon>
        <taxon>fabids</taxon>
        <taxon>Fabales</taxon>
        <taxon>Fabaceae</taxon>
        <taxon>Papilionoideae</taxon>
        <taxon>50 kb inversion clade</taxon>
        <taxon>dalbergioids sensu lato</taxon>
        <taxon>Dalbergieae</taxon>
        <taxon>Pterocarpus clade</taxon>
        <taxon>Arachis</taxon>
    </lineage>
</organism>
<name>A0A444XXU3_ARAHY</name>
<accession>A0A444XXU3</accession>
<dbReference type="STRING" id="3818.A0A444XXU3"/>
<evidence type="ECO:0000256" key="1">
    <source>
        <dbReference type="SAM" id="MobiDB-lite"/>
    </source>
</evidence>
<feature type="compositionally biased region" description="Basic residues" evidence="1">
    <location>
        <begin position="414"/>
        <end position="423"/>
    </location>
</feature>
<dbReference type="GO" id="GO:0010073">
    <property type="term" value="P:meristem maintenance"/>
    <property type="evidence" value="ECO:0007669"/>
    <property type="project" value="InterPro"/>
</dbReference>
<dbReference type="PANTHER" id="PTHR46033">
    <property type="entry name" value="PROTEIN MAIN-LIKE 2"/>
    <property type="match status" value="1"/>
</dbReference>
<gene>
    <name evidence="3" type="ORF">Ahy_B08g089397</name>
</gene>
<feature type="region of interest" description="Disordered" evidence="1">
    <location>
        <begin position="403"/>
        <end position="440"/>
    </location>
</feature>
<evidence type="ECO:0000313" key="3">
    <source>
        <dbReference type="EMBL" id="RYQ94479.1"/>
    </source>
</evidence>
<protein>
    <recommendedName>
        <fullName evidence="2">Aminotransferase-like plant mobile domain-containing protein</fullName>
    </recommendedName>
</protein>
<dbReference type="EMBL" id="SDMP01000018">
    <property type="protein sequence ID" value="RYQ94479.1"/>
    <property type="molecule type" value="Genomic_DNA"/>
</dbReference>
<reference evidence="3 4" key="1">
    <citation type="submission" date="2019-01" db="EMBL/GenBank/DDBJ databases">
        <title>Sequencing of cultivated peanut Arachis hypogaea provides insights into genome evolution and oil improvement.</title>
        <authorList>
            <person name="Chen X."/>
        </authorList>
    </citation>
    <scope>NUCLEOTIDE SEQUENCE [LARGE SCALE GENOMIC DNA]</scope>
    <source>
        <strain evidence="4">cv. Fuhuasheng</strain>
        <tissue evidence="3">Leaves</tissue>
    </source>
</reference>
<dbReference type="Proteomes" id="UP000289738">
    <property type="component" value="Chromosome B08"/>
</dbReference>
<feature type="compositionally biased region" description="Basic and acidic residues" evidence="1">
    <location>
        <begin position="403"/>
        <end position="413"/>
    </location>
</feature>
<comment type="caution">
    <text evidence="3">The sequence shown here is derived from an EMBL/GenBank/DDBJ whole genome shotgun (WGS) entry which is preliminary data.</text>
</comment>
<proteinExistence type="predicted"/>
<dbReference type="Pfam" id="PF10536">
    <property type="entry name" value="PMD"/>
    <property type="match status" value="1"/>
</dbReference>
<evidence type="ECO:0000313" key="4">
    <source>
        <dbReference type="Proteomes" id="UP000289738"/>
    </source>
</evidence>